<keyword evidence="2" id="KW-1185">Reference proteome</keyword>
<dbReference type="EMBL" id="JAHUTJ010044582">
    <property type="protein sequence ID" value="MED6282034.1"/>
    <property type="molecule type" value="Genomic_DNA"/>
</dbReference>
<organism evidence="1 2">
    <name type="scientific">Characodon lateralis</name>
    <dbReference type="NCBI Taxonomy" id="208331"/>
    <lineage>
        <taxon>Eukaryota</taxon>
        <taxon>Metazoa</taxon>
        <taxon>Chordata</taxon>
        <taxon>Craniata</taxon>
        <taxon>Vertebrata</taxon>
        <taxon>Euteleostomi</taxon>
        <taxon>Actinopterygii</taxon>
        <taxon>Neopterygii</taxon>
        <taxon>Teleostei</taxon>
        <taxon>Neoteleostei</taxon>
        <taxon>Acanthomorphata</taxon>
        <taxon>Ovalentaria</taxon>
        <taxon>Atherinomorphae</taxon>
        <taxon>Cyprinodontiformes</taxon>
        <taxon>Goodeidae</taxon>
        <taxon>Characodon</taxon>
    </lineage>
</organism>
<protein>
    <submittedName>
        <fullName evidence="1">Uncharacterized protein</fullName>
    </submittedName>
</protein>
<accession>A0ABU7E473</accession>
<gene>
    <name evidence="1" type="ORF">CHARACLAT_027846</name>
</gene>
<name>A0ABU7E473_9TELE</name>
<dbReference type="Proteomes" id="UP001352852">
    <property type="component" value="Unassembled WGS sequence"/>
</dbReference>
<comment type="caution">
    <text evidence="1">The sequence shown here is derived from an EMBL/GenBank/DDBJ whole genome shotgun (WGS) entry which is preliminary data.</text>
</comment>
<sequence length="162" mass="17847">MFLQCYRFFSGCHNAATKLLSALWSNPKPHCDSPIEVGSGTGTFRLLGRVLVRRWGVIAGLWCRSLESGQVSLGEAEVMESNSCQQSLTGNLGNRGSPFLLEESLDFRVDPGLDFGETPYLYEGTSIAHTEVNVVHDAVFDAVNALPMWSAALFPHIEIERQ</sequence>
<proteinExistence type="predicted"/>
<evidence type="ECO:0000313" key="2">
    <source>
        <dbReference type="Proteomes" id="UP001352852"/>
    </source>
</evidence>
<reference evidence="1 2" key="1">
    <citation type="submission" date="2021-06" db="EMBL/GenBank/DDBJ databases">
        <authorList>
            <person name="Palmer J.M."/>
        </authorList>
    </citation>
    <scope>NUCLEOTIDE SEQUENCE [LARGE SCALE GENOMIC DNA]</scope>
    <source>
        <strain evidence="1 2">CL_MEX2019</strain>
        <tissue evidence="1">Muscle</tissue>
    </source>
</reference>
<evidence type="ECO:0000313" key="1">
    <source>
        <dbReference type="EMBL" id="MED6282034.1"/>
    </source>
</evidence>